<proteinExistence type="evidence at protein level"/>
<keyword evidence="5" id="KW-0732">Signal</keyword>
<evidence type="ECO:0000259" key="16">
    <source>
        <dbReference type="Pfam" id="PF24834"/>
    </source>
</evidence>
<evidence type="ECO:0007829" key="19">
    <source>
        <dbReference type="PDB" id="8ZHZ"/>
    </source>
</evidence>
<evidence type="ECO:0000256" key="8">
    <source>
        <dbReference type="ARBA" id="ARBA00022989"/>
    </source>
</evidence>
<feature type="domain" description="Glycoprotein G PH" evidence="16">
    <location>
        <begin position="186"/>
        <end position="259"/>
    </location>
</feature>
<accession>J7JVS8</accession>
<sequence>MAQLVTLVLNGLSLLTGPGIFPMYTIPEGLGPWTPIDLSHLKCPDNTYFAEEGCNEGSKVSYLELKPSFHSQNKVQGFTCTGIINMATTYTNFVGYVTTTFQRSHFIPNQRDCRQAREWKKEGDPRYEESLTTPYPDSKWLRTVTTSKESWLILDPAVVEMDIYNKTMFSPVLRNGYCNFSPENPDFCETNHQHSIWIPEDEGRGITCDIFQASTGILLKNGSKVCGFQDERGLFRSIKGACKMIICGKSGVRLYDGTWVSYNSVDNLRMCSRSKMVNKHTVKLDNIEESIVRDLIKKREECLDALEEVMLTRSISFRKLSLFRKQVPGRGYVYTMINNTMMEATGHYKSVDNWTDILPNPICLMVDGKCHPGYDGVLFNGIIRDSRGKILIPEMQSHLLRDHLELLKRNSIPWRHPLVHYSENGEDGSDLTSFAQLYIKDPHLSVSDIDIGFPSWKKYLMIVGGVLIGLIVFWFLVKLLFRVCYTVKRKRLREGSMNETSSGPVIRTSGDKQLSWESYKSSAF</sequence>
<feature type="disulfide bond" evidence="19">
    <location>
        <begin position="242"/>
        <end position="271"/>
    </location>
</feature>
<dbReference type="EMBL" id="JX193798">
    <property type="protein sequence ID" value="AFQ62097.1"/>
    <property type="molecule type" value="Viral_cRNA"/>
</dbReference>
<dbReference type="SMR" id="J7JVS8"/>
<keyword evidence="10" id="KW-0564">Palmitate</keyword>
<evidence type="ECO:0000256" key="5">
    <source>
        <dbReference type="ARBA" id="ARBA00022729"/>
    </source>
</evidence>
<feature type="glycosylation site" description="N-linked (GlcNAc...) asparagine" evidence="19">
    <location>
        <position position="338"/>
    </location>
</feature>
<evidence type="ECO:0000256" key="11">
    <source>
        <dbReference type="ARBA" id="ARBA00023180"/>
    </source>
</evidence>
<feature type="transmembrane region" description="Helical" evidence="13">
    <location>
        <begin position="459"/>
        <end position="481"/>
    </location>
</feature>
<dbReference type="Pfam" id="PF24833">
    <property type="entry name" value="Rhabdo_glycop_CD"/>
    <property type="match status" value="1"/>
</dbReference>
<evidence type="ECO:0000256" key="4">
    <source>
        <dbReference type="ARBA" id="ARBA00022692"/>
    </source>
</evidence>
<keyword evidence="12" id="KW-0449">Lipoprotein</keyword>
<evidence type="ECO:0000256" key="6">
    <source>
        <dbReference type="ARBA" id="ARBA00022844"/>
    </source>
</evidence>
<dbReference type="Proteomes" id="UP000133291">
    <property type="component" value="Segment"/>
</dbReference>
<keyword evidence="19" id="KW-0002">3D-structure</keyword>
<evidence type="ECO:0000259" key="14">
    <source>
        <dbReference type="Pfam" id="PF00974"/>
    </source>
</evidence>
<name>J7JVS8_9RHAB</name>
<gene>
    <name evidence="17" type="primary">G</name>
</gene>
<feature type="domain" description="Spike glycoprotein fusion" evidence="14">
    <location>
        <begin position="75"/>
        <end position="178"/>
    </location>
</feature>
<reference evidence="17 18" key="1">
    <citation type="journal article" date="2012" name="J. Virol.">
        <title>Complete genome sequence of ikoma lyssavirus.</title>
        <authorList>
            <person name="Marston D.A."/>
            <person name="Ellis R.J."/>
            <person name="Horton D.L."/>
            <person name="Kuzmin I.V."/>
            <person name="Wise E.L."/>
            <person name="McElhinney L.M."/>
            <person name="Banyard A.C."/>
            <person name="Ngeleja C."/>
            <person name="Keyyu J."/>
            <person name="Cleaveland S."/>
            <person name="Lembo T."/>
            <person name="Rupprecht C.E."/>
            <person name="Fooks A.R."/>
        </authorList>
    </citation>
    <scope>NUCLEOTIDE SEQUENCE [LARGE SCALE GENOMIC DNA]</scope>
    <source>
        <strain evidence="17">RV2508</strain>
    </source>
</reference>
<evidence type="ECO:0000256" key="10">
    <source>
        <dbReference type="ARBA" id="ARBA00023139"/>
    </source>
</evidence>
<keyword evidence="11" id="KW-0325">Glycoprotein</keyword>
<evidence type="ECO:0000256" key="3">
    <source>
        <dbReference type="ARBA" id="ARBA00015600"/>
    </source>
</evidence>
<evidence type="ECO:0000313" key="18">
    <source>
        <dbReference type="Proteomes" id="UP000133291"/>
    </source>
</evidence>
<evidence type="ECO:0000313" key="17">
    <source>
        <dbReference type="EMBL" id="AFQ62097.1"/>
    </source>
</evidence>
<evidence type="ECO:0000256" key="1">
    <source>
        <dbReference type="ARBA" id="ARBA00004563"/>
    </source>
</evidence>
<keyword evidence="9 13" id="KW-0472">Membrane</keyword>
<keyword evidence="18" id="KW-1185">Reference proteome</keyword>
<dbReference type="InterPro" id="IPR001903">
    <property type="entry name" value="Rhabdo_glycop_FD"/>
</dbReference>
<dbReference type="InterPro" id="IPR055448">
    <property type="entry name" value="PH_Rhabdo_glycop"/>
</dbReference>
<dbReference type="InterPro" id="IPR055447">
    <property type="entry name" value="Rhabdo_glycop_CD"/>
</dbReference>
<dbReference type="OrthoDB" id="21147at10239"/>
<dbReference type="GO" id="GO:0019031">
    <property type="term" value="C:viral envelope"/>
    <property type="evidence" value="ECO:0007669"/>
    <property type="project" value="UniProtKB-KW"/>
</dbReference>
<evidence type="ECO:0000256" key="12">
    <source>
        <dbReference type="ARBA" id="ARBA00023288"/>
    </source>
</evidence>
<dbReference type="GeneID" id="13672862"/>
<feature type="disulfide bond" evidence="19">
    <location>
        <begin position="54"/>
        <end position="226"/>
    </location>
</feature>
<keyword evidence="8 13" id="KW-1133">Transmembrane helix</keyword>
<evidence type="ECO:0000256" key="9">
    <source>
        <dbReference type="ARBA" id="ARBA00023136"/>
    </source>
</evidence>
<reference evidence="19" key="2">
    <citation type="journal article" date="2025" name="PLoS Pathog.">
        <title>Structures of two lyssavirus glycoproteins trapped in pre- and post-fusion states and the implications on the spatial-temporal conformational transition along with pH-decrease.</title>
        <authorList>
            <person name="Yang F."/>
            <person name="Lin S."/>
            <person name="Yuan X."/>
            <person name="Shu S."/>
            <person name="Yu Y."/>
            <person name="Yang J."/>
            <person name="Ye F."/>
            <person name="Chen Z."/>
            <person name="He B."/>
            <person name="Li J."/>
            <person name="Zhao Q."/>
            <person name="Ye H."/>
            <person name="Cao Y."/>
            <person name="Lu G."/>
        </authorList>
    </citation>
    <scope>X-RAY CRYSTALLOGRAPHY (2.88 ANGSTROMS) OF 19-91; 99-135 AND 145-458</scope>
    <scope>GLYCOSYLATION AT ASN-338</scope>
    <scope>DISULFIDE BONDS</scope>
</reference>
<dbReference type="SUPFAM" id="SSF161008">
    <property type="entry name" value="Viral glycoprotein ectodomain-like"/>
    <property type="match status" value="1"/>
</dbReference>
<dbReference type="Pfam" id="PF00974">
    <property type="entry name" value="Rhabdo_glycop_FD"/>
    <property type="match status" value="1"/>
</dbReference>
<dbReference type="RefSeq" id="YP_006742183.1">
    <property type="nucleotide sequence ID" value="NC_018629.1"/>
</dbReference>
<dbReference type="PDB" id="8ZHZ">
    <property type="method" value="X-ray"/>
    <property type="resolution" value="2.88 A"/>
    <property type="chains" value="A/B/C/D/E/F=19-91, A/B/C/D/E/F=99-135, A/B/C/D/E/F=145-458"/>
</dbReference>
<feature type="disulfide bond" evidence="19">
    <location>
        <begin position="80"/>
        <end position="113"/>
    </location>
</feature>
<evidence type="ECO:0000256" key="2">
    <source>
        <dbReference type="ARBA" id="ARBA00007199"/>
    </source>
</evidence>
<feature type="disulfide bond" evidence="19">
    <location>
        <begin position="43"/>
        <end position="302"/>
    </location>
</feature>
<organism evidence="17 18">
    <name type="scientific">Ikoma lyssavirus</name>
    <dbReference type="NCBI Taxonomy" id="1167696"/>
    <lineage>
        <taxon>Viruses</taxon>
        <taxon>Riboviria</taxon>
        <taxon>Orthornavirae</taxon>
        <taxon>Negarnaviricota</taxon>
        <taxon>Haploviricotina</taxon>
        <taxon>Monjiviricetes</taxon>
        <taxon>Mononegavirales</taxon>
        <taxon>Rhabdoviridae</taxon>
        <taxon>Alpharhabdovirinae</taxon>
        <taxon>Lyssavirus</taxon>
        <taxon>Lyssavirus ikoma</taxon>
    </lineage>
</organism>
<evidence type="ECO:0000256" key="7">
    <source>
        <dbReference type="ARBA" id="ARBA00022879"/>
    </source>
</evidence>
<comment type="subcellular location">
    <subcellularLocation>
        <location evidence="1">Virion membrane</location>
        <topology evidence="1">Single-pass type I membrane protein</topology>
    </subcellularLocation>
</comment>
<dbReference type="KEGG" id="vg:13672862"/>
<feature type="domain" description="Spike glycoprotein G central" evidence="15">
    <location>
        <begin position="271"/>
        <end position="386"/>
    </location>
</feature>
<dbReference type="GO" id="GO:0055036">
    <property type="term" value="C:virion membrane"/>
    <property type="evidence" value="ECO:0007669"/>
    <property type="project" value="UniProtKB-SubCell"/>
</dbReference>
<feature type="disulfide bond" evidence="19">
    <location>
        <begin position="363"/>
        <end position="370"/>
    </location>
</feature>
<dbReference type="Pfam" id="PF24834">
    <property type="entry name" value="PH_Rhabdo_glycop"/>
    <property type="match status" value="1"/>
</dbReference>
<comment type="similarity">
    <text evidence="2">Belongs to the lyssavirus glycoprotein family.</text>
</comment>
<keyword evidence="6" id="KW-0946">Virion</keyword>
<evidence type="ECO:0000256" key="13">
    <source>
        <dbReference type="SAM" id="Phobius"/>
    </source>
</evidence>
<feature type="disulfide bond" evidence="19">
    <location>
        <begin position="178"/>
        <end position="188"/>
    </location>
</feature>
<evidence type="ECO:0000259" key="15">
    <source>
        <dbReference type="Pfam" id="PF24833"/>
    </source>
</evidence>
<keyword evidence="4 13" id="KW-0812">Transmembrane</keyword>
<keyword evidence="7" id="KW-0261">Viral envelope protein</keyword>
<protein>
    <recommendedName>
        <fullName evidence="3">Glycoprotein</fullName>
    </recommendedName>
</protein>
<dbReference type="Gene3D" id="2.30.29.130">
    <property type="match status" value="1"/>
</dbReference>
<feature type="disulfide bond" evidence="19">
    <location>
        <begin position="208"/>
        <end position="247"/>
    </location>
</feature>